<dbReference type="SUPFAM" id="SSF48403">
    <property type="entry name" value="Ankyrin repeat"/>
    <property type="match status" value="2"/>
</dbReference>
<feature type="repeat" description="ANK" evidence="3">
    <location>
        <begin position="470"/>
        <end position="502"/>
    </location>
</feature>
<dbReference type="Proteomes" id="UP001140560">
    <property type="component" value="Unassembled WGS sequence"/>
</dbReference>
<gene>
    <name evidence="5" type="ORF">N0V83_001140</name>
</gene>
<dbReference type="InterPro" id="IPR036770">
    <property type="entry name" value="Ankyrin_rpt-contain_sf"/>
</dbReference>
<dbReference type="AlphaFoldDB" id="A0A9W9CQ42"/>
<feature type="repeat" description="ANK" evidence="3">
    <location>
        <begin position="386"/>
        <end position="418"/>
    </location>
</feature>
<feature type="region of interest" description="Disordered" evidence="4">
    <location>
        <begin position="648"/>
        <end position="668"/>
    </location>
</feature>
<dbReference type="PROSITE" id="PS50088">
    <property type="entry name" value="ANK_REPEAT"/>
    <property type="match status" value="6"/>
</dbReference>
<feature type="compositionally biased region" description="Gly residues" evidence="4">
    <location>
        <begin position="654"/>
        <end position="668"/>
    </location>
</feature>
<comment type="caution">
    <text evidence="5">The sequence shown here is derived from an EMBL/GenBank/DDBJ whole genome shotgun (WGS) entry which is preliminary data.</text>
</comment>
<evidence type="ECO:0008006" key="7">
    <source>
        <dbReference type="Google" id="ProtNLM"/>
    </source>
</evidence>
<feature type="repeat" description="ANK" evidence="3">
    <location>
        <begin position="536"/>
        <end position="575"/>
    </location>
</feature>
<dbReference type="EMBL" id="JAPEUY010000002">
    <property type="protein sequence ID" value="KAJ4375862.1"/>
    <property type="molecule type" value="Genomic_DNA"/>
</dbReference>
<reference evidence="5" key="1">
    <citation type="submission" date="2022-10" db="EMBL/GenBank/DDBJ databases">
        <title>Tapping the CABI collections for fungal endophytes: first genome assemblies for Collariella, Neodidymelliopsis, Ascochyta clinopodiicola, Didymella pomorum, Didymosphaeria variabile, Neocosmospora piperis and Neocucurbitaria cava.</title>
        <authorList>
            <person name="Hill R."/>
        </authorList>
    </citation>
    <scope>NUCLEOTIDE SEQUENCE</scope>
    <source>
        <strain evidence="5">IMI 356814</strain>
    </source>
</reference>
<keyword evidence="6" id="KW-1185">Reference proteome</keyword>
<keyword evidence="1" id="KW-0677">Repeat</keyword>
<dbReference type="Pfam" id="PF12796">
    <property type="entry name" value="Ank_2"/>
    <property type="match status" value="3"/>
</dbReference>
<name>A0A9W9CQ42_9PLEO</name>
<protein>
    <recommendedName>
        <fullName evidence="7">Ankyrin</fullName>
    </recommendedName>
</protein>
<dbReference type="PROSITE" id="PS50297">
    <property type="entry name" value="ANK_REP_REGION"/>
    <property type="match status" value="4"/>
</dbReference>
<dbReference type="InterPro" id="IPR050889">
    <property type="entry name" value="Dendritic_Spine_Reg/Scaffold"/>
</dbReference>
<dbReference type="InterPro" id="IPR002110">
    <property type="entry name" value="Ankyrin_rpt"/>
</dbReference>
<dbReference type="Gene3D" id="1.25.40.20">
    <property type="entry name" value="Ankyrin repeat-containing domain"/>
    <property type="match status" value="5"/>
</dbReference>
<organism evidence="5 6">
    <name type="scientific">Neocucurbitaria cava</name>
    <dbReference type="NCBI Taxonomy" id="798079"/>
    <lineage>
        <taxon>Eukaryota</taxon>
        <taxon>Fungi</taxon>
        <taxon>Dikarya</taxon>
        <taxon>Ascomycota</taxon>
        <taxon>Pezizomycotina</taxon>
        <taxon>Dothideomycetes</taxon>
        <taxon>Pleosporomycetidae</taxon>
        <taxon>Pleosporales</taxon>
        <taxon>Pleosporineae</taxon>
        <taxon>Cucurbitariaceae</taxon>
        <taxon>Neocucurbitaria</taxon>
    </lineage>
</organism>
<dbReference type="OrthoDB" id="5431422at2759"/>
<proteinExistence type="predicted"/>
<accession>A0A9W9CQ42</accession>
<evidence type="ECO:0000256" key="3">
    <source>
        <dbReference type="PROSITE-ProRule" id="PRU00023"/>
    </source>
</evidence>
<evidence type="ECO:0000313" key="6">
    <source>
        <dbReference type="Proteomes" id="UP001140560"/>
    </source>
</evidence>
<dbReference type="PRINTS" id="PR01415">
    <property type="entry name" value="ANKYRIN"/>
</dbReference>
<dbReference type="PANTHER" id="PTHR24166:SF48">
    <property type="entry name" value="PROTEIN VAPYRIN"/>
    <property type="match status" value="1"/>
</dbReference>
<feature type="repeat" description="ANK" evidence="3">
    <location>
        <begin position="321"/>
        <end position="355"/>
    </location>
</feature>
<feature type="repeat" description="ANK" evidence="3">
    <location>
        <begin position="503"/>
        <end position="535"/>
    </location>
</feature>
<dbReference type="SMART" id="SM00248">
    <property type="entry name" value="ANK"/>
    <property type="match status" value="10"/>
</dbReference>
<evidence type="ECO:0000256" key="2">
    <source>
        <dbReference type="ARBA" id="ARBA00023043"/>
    </source>
</evidence>
<keyword evidence="2 3" id="KW-0040">ANK repeat</keyword>
<sequence>MAYHSDRLSVAIGNLRGFHRIALQMSGANPDSSERINSVELADTSGVEQDLFYEHPSEEQCPLHDNDLPIQKAAYKGVIPSLVSLIPTCEDIDVRNSYDCTSLHLAIRGNHAEAVRLLLSAGADPTLEDTIDSALQPPFNAVELAAWMGAQHAMAALIDAGLKIPASALEKSASLNFVDCMQTILDNLPEDDFSDCSRLDGVRSALGRAACCWHLEAVEFLLTRVNGFPDRNALEDRAALGHALAAAVDLEYICIDECRWRTTANPGRFSIIMEKLVAAGADANAEQLSTRNSAFWIATGDRYTTRFLLENGLRQDSQTEGGHTPLFGIVSGQNDDLSLLEAFIAAGADVNHTDRALRTPMHYAANRALAEILHQHGADLFAKDKYGMTPLHMACKIGRLDVIQFLLSKGAMVDEAAMAGWTPLLYSTCDEEDDFEGFPFQPNLYTGTSRLEVAKILLDQAANIRAATIDGQTVLHGAARLGDTELVRYLVDHGANVRAVNANAETALHNAARAANVETVRYLMDQGANVHGITTEGETILHAACSTVNVTTLPYVSSISEIILENGIDVSAKDVTGSTSLHLLYDRCYRYQSCSTETFNILLRRGANKLVANNEGEKVMELIEKDEKWAWDEEGLLMTKQRPCKHTHWRGGRGRGGWGRGRGGMKGS</sequence>
<feature type="repeat" description="ANK" evidence="3">
    <location>
        <begin position="98"/>
        <end position="130"/>
    </location>
</feature>
<dbReference type="PANTHER" id="PTHR24166">
    <property type="entry name" value="ROLLING PEBBLES, ISOFORM B"/>
    <property type="match status" value="1"/>
</dbReference>
<evidence type="ECO:0000256" key="1">
    <source>
        <dbReference type="ARBA" id="ARBA00022737"/>
    </source>
</evidence>
<evidence type="ECO:0000313" key="5">
    <source>
        <dbReference type="EMBL" id="KAJ4375862.1"/>
    </source>
</evidence>
<evidence type="ECO:0000256" key="4">
    <source>
        <dbReference type="SAM" id="MobiDB-lite"/>
    </source>
</evidence>